<feature type="transmembrane region" description="Helical" evidence="9">
    <location>
        <begin position="261"/>
        <end position="280"/>
    </location>
</feature>
<sequence>MASTTADTATTTTAATGPRGPGAEGPGSGGSGAGRRRLDLSTLLIEGRAFLALALIIVVFSLLSPNFLTVDNLLIMTSHVAIFALLSMGMLLVVLTGGIDLSVGSTLGFSAVIAGFLLRGVPLDIFGVTLYPSVPVAVLLSVGLGGLIGALNGVLVARFNVAPFVATLGMLYVVRGAALLMTNGRTINDLSGTEGLGNTGFEWLGFQRILGIPAGVLIMAAVALVLALVLARTTFGRWLYATGGNARAAELSGVPVRRVTVWVYVVSGLCSAIAGVILASTLTSASPTAGNTYELTAIAGVVIGGAALAGGRGTVRGTLLGAFVIGFLSDGLVLVGVSAYWQTVFIGAVIVVAVMLNSLQYGGPRRRARANAGKAPAAGSDGDAAPTGQGASTGQGPATSPSAADGSPSPEERS</sequence>
<reference evidence="10 12" key="1">
    <citation type="submission" date="2018-07" db="EMBL/GenBank/DDBJ databases">
        <title>Brachybacterium saurashtrense DSM 23186 genome sequence.</title>
        <authorList>
            <person name="Guo L."/>
        </authorList>
    </citation>
    <scope>NUCLEOTIDE SEQUENCE [LARGE SCALE GENOMIC DNA]</scope>
    <source>
        <strain evidence="10 12">DSM 23186</strain>
    </source>
</reference>
<dbReference type="Proteomes" id="UP000254236">
    <property type="component" value="Chromosome"/>
</dbReference>
<dbReference type="EMBL" id="CP031356">
    <property type="protein sequence ID" value="AXK46372.1"/>
    <property type="molecule type" value="Genomic_DNA"/>
</dbReference>
<keyword evidence="5 9" id="KW-0812">Transmembrane</keyword>
<dbReference type="Pfam" id="PF02653">
    <property type="entry name" value="BPD_transp_2"/>
    <property type="match status" value="1"/>
</dbReference>
<evidence type="ECO:0000256" key="3">
    <source>
        <dbReference type="ARBA" id="ARBA00022475"/>
    </source>
</evidence>
<feature type="region of interest" description="Disordered" evidence="8">
    <location>
        <begin position="370"/>
        <end position="414"/>
    </location>
</feature>
<dbReference type="RefSeq" id="WP_115414122.1">
    <property type="nucleotide sequence ID" value="NZ_CP031356.1"/>
</dbReference>
<evidence type="ECO:0000256" key="9">
    <source>
        <dbReference type="SAM" id="Phobius"/>
    </source>
</evidence>
<evidence type="ECO:0000313" key="12">
    <source>
        <dbReference type="Proteomes" id="UP000254236"/>
    </source>
</evidence>
<evidence type="ECO:0000256" key="5">
    <source>
        <dbReference type="ARBA" id="ARBA00022692"/>
    </source>
</evidence>
<feature type="transmembrane region" description="Helical" evidence="9">
    <location>
        <begin position="43"/>
        <end position="63"/>
    </location>
</feature>
<comment type="subcellular location">
    <subcellularLocation>
        <location evidence="1">Cell membrane</location>
        <topology evidence="1">Multi-pass membrane protein</topology>
    </subcellularLocation>
</comment>
<organism evidence="11 13">
    <name type="scientific">Brachybacterium saurashtrense</name>
    <dbReference type="NCBI Taxonomy" id="556288"/>
    <lineage>
        <taxon>Bacteria</taxon>
        <taxon>Bacillati</taxon>
        <taxon>Actinomycetota</taxon>
        <taxon>Actinomycetes</taxon>
        <taxon>Micrococcales</taxon>
        <taxon>Dermabacteraceae</taxon>
        <taxon>Brachybacterium</taxon>
    </lineage>
</organism>
<evidence type="ECO:0000313" key="11">
    <source>
        <dbReference type="EMBL" id="RRR24112.1"/>
    </source>
</evidence>
<dbReference type="EMBL" id="QSWH01000002">
    <property type="protein sequence ID" value="RRR24112.1"/>
    <property type="molecule type" value="Genomic_DNA"/>
</dbReference>
<keyword evidence="6 9" id="KW-1133">Transmembrane helix</keyword>
<protein>
    <submittedName>
        <fullName evidence="11">ABC transporter permease</fullName>
    </submittedName>
</protein>
<name>A0A345YR20_9MICO</name>
<evidence type="ECO:0000256" key="6">
    <source>
        <dbReference type="ARBA" id="ARBA00022989"/>
    </source>
</evidence>
<feature type="transmembrane region" description="Helical" evidence="9">
    <location>
        <begin position="107"/>
        <end position="128"/>
    </location>
</feature>
<feature type="compositionally biased region" description="Gly residues" evidence="8">
    <location>
        <begin position="19"/>
        <end position="33"/>
    </location>
</feature>
<keyword evidence="12" id="KW-1185">Reference proteome</keyword>
<feature type="transmembrane region" description="Helical" evidence="9">
    <location>
        <begin position="75"/>
        <end position="95"/>
    </location>
</feature>
<dbReference type="PANTHER" id="PTHR32196">
    <property type="entry name" value="ABC TRANSPORTER PERMEASE PROTEIN YPHD-RELATED-RELATED"/>
    <property type="match status" value="1"/>
</dbReference>
<keyword evidence="2" id="KW-0813">Transport</keyword>
<dbReference type="KEGG" id="bsau:DWV08_12625"/>
<feature type="transmembrane region" description="Helical" evidence="9">
    <location>
        <begin position="134"/>
        <end position="154"/>
    </location>
</feature>
<dbReference type="CDD" id="cd06579">
    <property type="entry name" value="TM_PBP1_transp_AraH_like"/>
    <property type="match status" value="1"/>
</dbReference>
<feature type="transmembrane region" description="Helical" evidence="9">
    <location>
        <begin position="161"/>
        <end position="181"/>
    </location>
</feature>
<keyword evidence="3" id="KW-1003">Cell membrane</keyword>
<dbReference type="GO" id="GO:0005886">
    <property type="term" value="C:plasma membrane"/>
    <property type="evidence" value="ECO:0007669"/>
    <property type="project" value="UniProtKB-SubCell"/>
</dbReference>
<feature type="transmembrane region" description="Helical" evidence="9">
    <location>
        <begin position="317"/>
        <end position="334"/>
    </location>
</feature>
<feature type="compositionally biased region" description="Low complexity" evidence="8">
    <location>
        <begin position="1"/>
        <end position="18"/>
    </location>
</feature>
<dbReference type="GO" id="GO:0022857">
    <property type="term" value="F:transmembrane transporter activity"/>
    <property type="evidence" value="ECO:0007669"/>
    <property type="project" value="InterPro"/>
</dbReference>
<evidence type="ECO:0000256" key="7">
    <source>
        <dbReference type="ARBA" id="ARBA00023136"/>
    </source>
</evidence>
<feature type="transmembrane region" description="Helical" evidence="9">
    <location>
        <begin position="340"/>
        <end position="359"/>
    </location>
</feature>
<dbReference type="Proteomes" id="UP000282185">
    <property type="component" value="Unassembled WGS sequence"/>
</dbReference>
<evidence type="ECO:0000256" key="2">
    <source>
        <dbReference type="ARBA" id="ARBA00022448"/>
    </source>
</evidence>
<evidence type="ECO:0000313" key="10">
    <source>
        <dbReference type="EMBL" id="AXK46372.1"/>
    </source>
</evidence>
<evidence type="ECO:0000256" key="1">
    <source>
        <dbReference type="ARBA" id="ARBA00004651"/>
    </source>
</evidence>
<keyword evidence="7 9" id="KW-0472">Membrane</keyword>
<keyword evidence="4" id="KW-0997">Cell inner membrane</keyword>
<dbReference type="AlphaFoldDB" id="A0A345YR20"/>
<evidence type="ECO:0000256" key="4">
    <source>
        <dbReference type="ARBA" id="ARBA00022519"/>
    </source>
</evidence>
<feature type="compositionally biased region" description="Low complexity" evidence="8">
    <location>
        <begin position="370"/>
        <end position="388"/>
    </location>
</feature>
<reference evidence="11 13" key="2">
    <citation type="submission" date="2018-08" db="EMBL/GenBank/DDBJ databases">
        <title>Brachybacterium saurashtrense DSM 23186.</title>
        <authorList>
            <person name="Li Y."/>
        </authorList>
    </citation>
    <scope>NUCLEOTIDE SEQUENCE [LARGE SCALE GENOMIC DNA]</scope>
    <source>
        <strain evidence="11 13">DSM 23186</strain>
    </source>
</reference>
<feature type="compositionally biased region" description="Polar residues" evidence="8">
    <location>
        <begin position="389"/>
        <end position="402"/>
    </location>
</feature>
<dbReference type="PANTHER" id="PTHR32196:SF21">
    <property type="entry name" value="ABC TRANSPORTER PERMEASE PROTEIN YPHD-RELATED"/>
    <property type="match status" value="1"/>
</dbReference>
<evidence type="ECO:0000256" key="8">
    <source>
        <dbReference type="SAM" id="MobiDB-lite"/>
    </source>
</evidence>
<proteinExistence type="predicted"/>
<gene>
    <name evidence="10" type="ORF">DWV08_12625</name>
    <name evidence="11" type="ORF">DXU92_04375</name>
</gene>
<feature type="region of interest" description="Disordered" evidence="8">
    <location>
        <begin position="1"/>
        <end position="33"/>
    </location>
</feature>
<accession>A0A345YR20</accession>
<dbReference type="OrthoDB" id="9808136at2"/>
<feature type="transmembrane region" description="Helical" evidence="9">
    <location>
        <begin position="209"/>
        <end position="231"/>
    </location>
</feature>
<feature type="transmembrane region" description="Helical" evidence="9">
    <location>
        <begin position="292"/>
        <end position="310"/>
    </location>
</feature>
<evidence type="ECO:0000313" key="13">
    <source>
        <dbReference type="Proteomes" id="UP000282185"/>
    </source>
</evidence>
<dbReference type="InterPro" id="IPR001851">
    <property type="entry name" value="ABC_transp_permease"/>
</dbReference>